<dbReference type="Pfam" id="PF04230">
    <property type="entry name" value="PS_pyruv_trans"/>
    <property type="match status" value="1"/>
</dbReference>
<proteinExistence type="predicted"/>
<evidence type="ECO:0000313" key="2">
    <source>
        <dbReference type="EMBL" id="MRX79807.1"/>
    </source>
</evidence>
<dbReference type="RefSeq" id="WP_144688088.1">
    <property type="nucleotide sequence ID" value="NZ_VLLQ01000005.1"/>
</dbReference>
<dbReference type="AlphaFoldDB" id="A0A7K0G7N5"/>
<reference evidence="3" key="1">
    <citation type="submission" date="2019-08" db="EMBL/GenBank/DDBJ databases">
        <title>Arthrobacter sp. nov., isolated from plateau pika and Tibetan wild ass.</title>
        <authorList>
            <person name="Ge Y."/>
        </authorList>
    </citation>
    <scope>NUCLEOTIDE SEQUENCE [LARGE SCALE GENOMIC DNA]</scope>
    <source>
        <strain evidence="3">HF-1365</strain>
    </source>
</reference>
<accession>A0A7K0G7N5</accession>
<gene>
    <name evidence="2" type="ORF">GJE22_04210</name>
</gene>
<organism evidence="2 3">
    <name type="scientific">Enorma shizhengliae</name>
    <dbReference type="NCBI Taxonomy" id="2606615"/>
    <lineage>
        <taxon>Bacteria</taxon>
        <taxon>Bacillati</taxon>
        <taxon>Actinomycetota</taxon>
        <taxon>Coriobacteriia</taxon>
        <taxon>Coriobacteriales</taxon>
        <taxon>Coriobacteriaceae</taxon>
        <taxon>Enorma</taxon>
    </lineage>
</organism>
<dbReference type="InterPro" id="IPR007345">
    <property type="entry name" value="Polysacch_pyruvyl_Trfase"/>
</dbReference>
<evidence type="ECO:0000259" key="1">
    <source>
        <dbReference type="Pfam" id="PF04230"/>
    </source>
</evidence>
<feature type="domain" description="Polysaccharide pyruvyl transferase" evidence="1">
    <location>
        <begin position="14"/>
        <end position="206"/>
    </location>
</feature>
<sequence length="237" mass="26743">MPTRSVDVPLDQLRKKFDYFSVGSDQVWNPNYVDCYRWMFLQFAERDQRVALSPSIGMSSLSSPYARRQISRGLRGFDRLSVRERDGAELIKQLTGQDATVLVDPTLVVTANSWRSVACGRMVPDRPYVFTYLLGDRSVEQDAYISAVLDELDAVQISLSDKARDGEVDAGPAEFIALIDGAARVITDSYHASVFSILMGTPVTIFRRGGVFKSVFQTRNAYADVWTAERSFRRRVF</sequence>
<keyword evidence="3" id="KW-1185">Reference proteome</keyword>
<comment type="caution">
    <text evidence="2">The sequence shown here is derived from an EMBL/GenBank/DDBJ whole genome shotgun (WGS) entry which is preliminary data.</text>
</comment>
<dbReference type="Proteomes" id="UP000470010">
    <property type="component" value="Unassembled WGS sequence"/>
</dbReference>
<dbReference type="EMBL" id="VTFZ01000003">
    <property type="protein sequence ID" value="MRX79807.1"/>
    <property type="molecule type" value="Genomic_DNA"/>
</dbReference>
<evidence type="ECO:0000313" key="3">
    <source>
        <dbReference type="Proteomes" id="UP000470010"/>
    </source>
</evidence>
<name>A0A7K0G7N5_9ACTN</name>
<protein>
    <recommendedName>
        <fullName evidence="1">Polysaccharide pyruvyl transferase domain-containing protein</fullName>
    </recommendedName>
</protein>